<feature type="binding site" evidence="5">
    <location>
        <position position="315"/>
    </location>
    <ligand>
        <name>S-adenosyl-L-methionine</name>
        <dbReference type="ChEBI" id="CHEBI:59789"/>
    </ligand>
</feature>
<dbReference type="InterPro" id="IPR029063">
    <property type="entry name" value="SAM-dependent_MTases_sf"/>
</dbReference>
<organism evidence="7 8">
    <name type="scientific">Syntrophotalea acetylenivorans</name>
    <dbReference type="NCBI Taxonomy" id="1842532"/>
    <lineage>
        <taxon>Bacteria</taxon>
        <taxon>Pseudomonadati</taxon>
        <taxon>Thermodesulfobacteriota</taxon>
        <taxon>Desulfuromonadia</taxon>
        <taxon>Desulfuromonadales</taxon>
        <taxon>Syntrophotaleaceae</taxon>
        <taxon>Syntrophotalea</taxon>
    </lineage>
</organism>
<dbReference type="EMBL" id="CP015519">
    <property type="protein sequence ID" value="APG26917.1"/>
    <property type="molecule type" value="Genomic_DNA"/>
</dbReference>
<name>A0A1L3GLV6_9BACT</name>
<dbReference type="Proteomes" id="UP000182517">
    <property type="component" value="Chromosome"/>
</dbReference>
<accession>A0A1L3GLV6</accession>
<evidence type="ECO:0000259" key="6">
    <source>
        <dbReference type="PROSITE" id="PS50926"/>
    </source>
</evidence>
<dbReference type="PANTHER" id="PTHR11061">
    <property type="entry name" value="RNA M5U METHYLTRANSFERASE"/>
    <property type="match status" value="1"/>
</dbReference>
<dbReference type="GO" id="GO:0070475">
    <property type="term" value="P:rRNA base methylation"/>
    <property type="evidence" value="ECO:0007669"/>
    <property type="project" value="TreeGrafter"/>
</dbReference>
<dbReference type="SUPFAM" id="SSF50249">
    <property type="entry name" value="Nucleic acid-binding proteins"/>
    <property type="match status" value="1"/>
</dbReference>
<keyword evidence="8" id="KW-1185">Reference proteome</keyword>
<dbReference type="Pfam" id="PF01938">
    <property type="entry name" value="TRAM"/>
    <property type="match status" value="1"/>
</dbReference>
<dbReference type="Gene3D" id="2.40.50.140">
    <property type="entry name" value="Nucleic acid-binding proteins"/>
    <property type="match status" value="1"/>
</dbReference>
<dbReference type="AlphaFoldDB" id="A0A1L3GLV6"/>
<dbReference type="SUPFAM" id="SSF53335">
    <property type="entry name" value="S-adenosyl-L-methionine-dependent methyltransferases"/>
    <property type="match status" value="1"/>
</dbReference>
<dbReference type="PANTHER" id="PTHR11061:SF49">
    <property type="entry name" value="23S RRNA (URACIL(1939)-C(5))-METHYLTRANSFERASE RLMD"/>
    <property type="match status" value="1"/>
</dbReference>
<dbReference type="InterPro" id="IPR002792">
    <property type="entry name" value="TRAM_dom"/>
</dbReference>
<feature type="binding site" evidence="5">
    <location>
        <position position="362"/>
    </location>
    <ligand>
        <name>S-adenosyl-L-methionine</name>
        <dbReference type="ChEBI" id="CHEBI:59789"/>
    </ligand>
</feature>
<dbReference type="STRING" id="1842532.A7E78_03130"/>
<dbReference type="OrthoDB" id="9804590at2"/>
<sequence length="431" mass="47740">MSQVITNLKIESLAYGGNGLGYHDGKVIFVPQTSPGDRVNCRVVKSKKRFAEARLEKVLEPSVERCPSACPVFGLCGGCQWQHMPYATQIHWKERIFSDLLQRQAVIDKRSIRSLVAAPEPWHYRSRAQLKLQIKGQQLAMGFFRRGSHAVIDHQQCPILDPRLNQAATVFRRLLSGVHHSRHMPQLDLGIGDDDQVRAVLHYLGTESGSVTEFLRTRIAGAGIALYLQGGRQAKPQSICGDEDLFIQVGEPPLRLAYGPGGFAQVNLEQNRALVQTVTAAVQECGAMRVLDLYCGMGNLSLPVARQVDQVVGVEDFAPAIAKARANARRNDIHNASFHHLSAGGAIGQLAKDSGFDLVMLDPPRSGAFEVVEDLLSLQPRHILYVSCEPPTLVRDLQPLLRGGYSVEWSRAFDFFPQTHHIESVTLLHRK</sequence>
<reference evidence="7 8" key="1">
    <citation type="journal article" date="2017" name="Genome Announc.">
        <title>Complete Genome Sequences of Two Acetylene-Fermenting Pelobacter acetylenicus Strains.</title>
        <authorList>
            <person name="Sutton J.M."/>
            <person name="Baesman S.M."/>
            <person name="Fierst J.L."/>
            <person name="Poret-Peterson A.T."/>
            <person name="Oremland R.S."/>
            <person name="Dunlap D.S."/>
            <person name="Akob D.M."/>
        </authorList>
    </citation>
    <scope>NUCLEOTIDE SEQUENCE [LARGE SCALE GENOMIC DNA]</scope>
    <source>
        <strain evidence="7 8">SFB93</strain>
    </source>
</reference>
<dbReference type="PROSITE" id="PS51687">
    <property type="entry name" value="SAM_MT_RNA_M5U"/>
    <property type="match status" value="1"/>
</dbReference>
<keyword evidence="1" id="KW-0479">Metal-binding</keyword>
<evidence type="ECO:0000313" key="8">
    <source>
        <dbReference type="Proteomes" id="UP000182517"/>
    </source>
</evidence>
<keyword evidence="1" id="KW-0408">Iron</keyword>
<evidence type="ECO:0000256" key="2">
    <source>
        <dbReference type="ARBA" id="ARBA00022603"/>
    </source>
</evidence>
<dbReference type="PROSITE" id="PS50926">
    <property type="entry name" value="TRAM"/>
    <property type="match status" value="1"/>
</dbReference>
<keyword evidence="1" id="KW-0004">4Fe-4S</keyword>
<feature type="active site" description="Nucleophile" evidence="5">
    <location>
        <position position="388"/>
    </location>
</feature>
<evidence type="ECO:0000256" key="5">
    <source>
        <dbReference type="PROSITE-ProRule" id="PRU01024"/>
    </source>
</evidence>
<dbReference type="GO" id="GO:0070041">
    <property type="term" value="F:rRNA (uridine-C5-)-methyltransferase activity"/>
    <property type="evidence" value="ECO:0007669"/>
    <property type="project" value="TreeGrafter"/>
</dbReference>
<keyword evidence="4 5" id="KW-0949">S-adenosyl-L-methionine</keyword>
<evidence type="ECO:0000256" key="4">
    <source>
        <dbReference type="ARBA" id="ARBA00022691"/>
    </source>
</evidence>
<dbReference type="Gene3D" id="2.40.50.1070">
    <property type="match status" value="1"/>
</dbReference>
<evidence type="ECO:0000313" key="7">
    <source>
        <dbReference type="EMBL" id="APG26917.1"/>
    </source>
</evidence>
<evidence type="ECO:0000256" key="1">
    <source>
        <dbReference type="ARBA" id="ARBA00022485"/>
    </source>
</evidence>
<evidence type="ECO:0000256" key="3">
    <source>
        <dbReference type="ARBA" id="ARBA00022679"/>
    </source>
</evidence>
<protein>
    <recommendedName>
        <fullName evidence="6">TRAM domain-containing protein</fullName>
    </recommendedName>
</protein>
<keyword evidence="3 5" id="KW-0808">Transferase</keyword>
<feature type="domain" description="TRAM" evidence="6">
    <location>
        <begin position="1"/>
        <end position="57"/>
    </location>
</feature>
<dbReference type="KEGG" id="pef:A7E78_03130"/>
<feature type="binding site" evidence="5">
    <location>
        <position position="294"/>
    </location>
    <ligand>
        <name>S-adenosyl-L-methionine</name>
        <dbReference type="ChEBI" id="CHEBI:59789"/>
    </ligand>
</feature>
<dbReference type="InterPro" id="IPR010280">
    <property type="entry name" value="U5_MeTrfase_fam"/>
</dbReference>
<proteinExistence type="inferred from homology"/>
<keyword evidence="2 5" id="KW-0489">Methyltransferase</keyword>
<dbReference type="Gene3D" id="3.40.50.150">
    <property type="entry name" value="Vaccinia Virus protein VP39"/>
    <property type="match status" value="1"/>
</dbReference>
<keyword evidence="1" id="KW-0411">Iron-sulfur</keyword>
<comment type="similarity">
    <text evidence="5">Belongs to the class I-like SAM-binding methyltransferase superfamily. RNA M5U methyltransferase family.</text>
</comment>
<dbReference type="Pfam" id="PF05958">
    <property type="entry name" value="tRNA_U5-meth_tr"/>
    <property type="match status" value="1"/>
</dbReference>
<feature type="binding site" evidence="5">
    <location>
        <position position="265"/>
    </location>
    <ligand>
        <name>S-adenosyl-L-methionine</name>
        <dbReference type="ChEBI" id="CHEBI:59789"/>
    </ligand>
</feature>
<dbReference type="PROSITE" id="PS01231">
    <property type="entry name" value="TRMA_2"/>
    <property type="match status" value="1"/>
</dbReference>
<dbReference type="FunFam" id="2.40.50.140:FF:000097">
    <property type="entry name" value="23S rRNA (uracil(1939)-C(5))-methyltransferase RlmD"/>
    <property type="match status" value="1"/>
</dbReference>
<dbReference type="InterPro" id="IPR030391">
    <property type="entry name" value="MeTrfase_TrmA_CS"/>
</dbReference>
<dbReference type="RefSeq" id="WP_072282879.1">
    <property type="nucleotide sequence ID" value="NZ_CP015519.1"/>
</dbReference>
<gene>
    <name evidence="7" type="ORF">A7E78_03130</name>
</gene>
<dbReference type="CDD" id="cd02440">
    <property type="entry name" value="AdoMet_MTases"/>
    <property type="match status" value="1"/>
</dbReference>
<dbReference type="GO" id="GO:0051539">
    <property type="term" value="F:4 iron, 4 sulfur cluster binding"/>
    <property type="evidence" value="ECO:0007669"/>
    <property type="project" value="UniProtKB-KW"/>
</dbReference>
<dbReference type="InterPro" id="IPR012340">
    <property type="entry name" value="NA-bd_OB-fold"/>
</dbReference>